<dbReference type="InterPro" id="IPR014013">
    <property type="entry name" value="Helic_SF1/SF2_ATP-bd_DinG/Rad3"/>
</dbReference>
<evidence type="ECO:0000256" key="5">
    <source>
        <dbReference type="ARBA" id="ARBA00017386"/>
    </source>
</evidence>
<feature type="compositionally biased region" description="Low complexity" evidence="22">
    <location>
        <begin position="164"/>
        <end position="175"/>
    </location>
</feature>
<keyword evidence="8 24" id="KW-0378">Hydrolase</keyword>
<dbReference type="AlphaFoldDB" id="A0A2S5BDN6"/>
<keyword evidence="25" id="KW-1185">Reference proteome</keyword>
<evidence type="ECO:0000256" key="16">
    <source>
        <dbReference type="ARBA" id="ARBA00029709"/>
    </source>
</evidence>
<keyword evidence="6" id="KW-0479">Metal-binding</keyword>
<evidence type="ECO:0000256" key="6">
    <source>
        <dbReference type="ARBA" id="ARBA00022723"/>
    </source>
</evidence>
<evidence type="ECO:0000256" key="13">
    <source>
        <dbReference type="ARBA" id="ARBA00023235"/>
    </source>
</evidence>
<dbReference type="EC" id="5.6.2.3" evidence="17"/>
<dbReference type="GO" id="GO:0005634">
    <property type="term" value="C:nucleus"/>
    <property type="evidence" value="ECO:0007669"/>
    <property type="project" value="UniProtKB-SubCell"/>
</dbReference>
<sequence length="864" mass="95042">MEPSDPTFGFPFKPYKQQEELMTHLYRAMAAGQVTVIESPTGTGKSLSLISSSLSYLRDAKAHARTDLVASIRAAVADSESFKDEPDWVIEHEIKTKLEDLERQERELDERLAKIRQRERHEKARAAQEGRTSMARKRQRRDAEPGLSGDDEQYAPTPYEEADASTADASASAEDNYSPAVRALLNSLSGKSRPEEEDEEPDVQKIFFASRTHSQLSQFVAELRKTVFARGSEGGSPSTDPEVSKELDGPRTEAQRPVRLIPLGSRQNLCINDDVRKKAGGSNDAVGDLCVELQKAGKDRCPYLPPADESAPMNAFRDKALANVHDIEDIEELGRKTHTCPYYGSRKAVRSAEVVTLPYNMLMQKSAREALGISLKGHVVLIDEAHNLIESVLALHSVSVTSSQLLTIRQALLTYIQKFRSRFTGLNATYLKQLAVVLKALSDFAESWAKGGKREEMVSVGKVLAGGSGSGAVDQIDLRKLDEYLQRSKIARKIGGYSDQLAEQKSAAGRQQVRNIATRALHQIQQFILCLANADREGRVLVSQGTEHTSTASGSPTVTLKYLLLAPADSFRDIAEDAKAVILAGGTMAPMDDFHNQLFPYLASDRFSTFSCGHVVPPEQVLTCVVSKGPSGVPFSFTYQTRKEAKLLDELGQAITNVATLTPKGVVVFVPSYEFLGEVQSRWKVNGILSRLASRKEVFWEPKSSADVDAVLREYAAGNTGDGKGSILFAVIGAKLSEGINFADDMARAVVVCGIPYPNSQSAELKERMAYLRDTSPKTTSDAGQIFYQNLAFRAVNQSIGRAIRSARDWAAVILFDERYAQPSKLAQLPTWLGGDVRKPPNFGALMKELARFNRAMQSRAEQR</sequence>
<evidence type="ECO:0000256" key="15">
    <source>
        <dbReference type="ARBA" id="ARBA00023306"/>
    </source>
</evidence>
<evidence type="ECO:0000313" key="24">
    <source>
        <dbReference type="EMBL" id="POY74877.1"/>
    </source>
</evidence>
<dbReference type="InterPro" id="IPR006555">
    <property type="entry name" value="ATP-dep_Helicase_C"/>
</dbReference>
<evidence type="ECO:0000256" key="10">
    <source>
        <dbReference type="ARBA" id="ARBA00022840"/>
    </source>
</evidence>
<evidence type="ECO:0000313" key="25">
    <source>
        <dbReference type="Proteomes" id="UP000237144"/>
    </source>
</evidence>
<name>A0A2S5BDN6_9BASI</name>
<dbReference type="GO" id="GO:0034085">
    <property type="term" value="P:establishment of sister chromatid cohesion"/>
    <property type="evidence" value="ECO:0007669"/>
    <property type="project" value="TreeGrafter"/>
</dbReference>
<keyword evidence="12" id="KW-0411">Iron-sulfur</keyword>
<keyword evidence="13" id="KW-0413">Isomerase</keyword>
<dbReference type="PROSITE" id="PS51193">
    <property type="entry name" value="HELICASE_ATP_BIND_2"/>
    <property type="match status" value="1"/>
</dbReference>
<comment type="caution">
    <text evidence="24">The sequence shown here is derived from an EMBL/GenBank/DDBJ whole genome shotgun (WGS) entry which is preliminary data.</text>
</comment>
<dbReference type="OrthoDB" id="267079at2759"/>
<evidence type="ECO:0000256" key="20">
    <source>
        <dbReference type="ARBA" id="ARBA00045702"/>
    </source>
</evidence>
<dbReference type="FunFam" id="3.40.50.300:FF:000135">
    <property type="entry name" value="DNA repair helicase RAD3, putative"/>
    <property type="match status" value="1"/>
</dbReference>
<dbReference type="Pfam" id="PF06733">
    <property type="entry name" value="DEAD_2"/>
    <property type="match status" value="1"/>
</dbReference>
<dbReference type="GO" id="GO:0016887">
    <property type="term" value="F:ATP hydrolysis activity"/>
    <property type="evidence" value="ECO:0007669"/>
    <property type="project" value="RHEA"/>
</dbReference>
<dbReference type="InterPro" id="IPR006554">
    <property type="entry name" value="Helicase-like_DEXD_c2"/>
</dbReference>
<evidence type="ECO:0000256" key="19">
    <source>
        <dbReference type="ARBA" id="ARBA00045008"/>
    </source>
</evidence>
<keyword evidence="9 24" id="KW-0347">Helicase</keyword>
<protein>
    <recommendedName>
        <fullName evidence="5">ATP-dependent DNA helicase CHL1</fullName>
        <ecNumber evidence="17">5.6.2.3</ecNumber>
    </recommendedName>
    <alternativeName>
        <fullName evidence="4">ATP-dependent DNA helicase chl1</fullName>
    </alternativeName>
    <alternativeName>
        <fullName evidence="16">Chromosome loss protein 1</fullName>
    </alternativeName>
    <alternativeName>
        <fullName evidence="18 19">DNA 5'-3' helicase CHL1</fullName>
    </alternativeName>
</protein>
<dbReference type="GO" id="GO:0046872">
    <property type="term" value="F:metal ion binding"/>
    <property type="evidence" value="ECO:0007669"/>
    <property type="project" value="UniProtKB-KW"/>
</dbReference>
<keyword evidence="14" id="KW-0539">Nucleus</keyword>
<feature type="domain" description="Helicase ATP-binding" evidence="23">
    <location>
        <begin position="4"/>
        <end position="435"/>
    </location>
</feature>
<feature type="compositionally biased region" description="Basic and acidic residues" evidence="22">
    <location>
        <begin position="242"/>
        <end position="252"/>
    </location>
</feature>
<dbReference type="GO" id="GO:0051536">
    <property type="term" value="F:iron-sulfur cluster binding"/>
    <property type="evidence" value="ECO:0007669"/>
    <property type="project" value="UniProtKB-KW"/>
</dbReference>
<dbReference type="PANTHER" id="PTHR11472">
    <property type="entry name" value="DNA REPAIR DEAD HELICASE RAD3/XP-D SUBFAMILY MEMBER"/>
    <property type="match status" value="1"/>
</dbReference>
<comment type="catalytic activity">
    <reaction evidence="21">
        <text>ATP + H2O = ADP + phosphate + H(+)</text>
        <dbReference type="Rhea" id="RHEA:13065"/>
        <dbReference type="ChEBI" id="CHEBI:15377"/>
        <dbReference type="ChEBI" id="CHEBI:15378"/>
        <dbReference type="ChEBI" id="CHEBI:30616"/>
        <dbReference type="ChEBI" id="CHEBI:43474"/>
        <dbReference type="ChEBI" id="CHEBI:456216"/>
        <dbReference type="EC" id="5.6.2.3"/>
    </reaction>
</comment>
<dbReference type="Proteomes" id="UP000237144">
    <property type="component" value="Unassembled WGS sequence"/>
</dbReference>
<evidence type="ECO:0000256" key="12">
    <source>
        <dbReference type="ARBA" id="ARBA00023014"/>
    </source>
</evidence>
<dbReference type="GO" id="GO:0043139">
    <property type="term" value="F:5'-3' DNA helicase activity"/>
    <property type="evidence" value="ECO:0007669"/>
    <property type="project" value="UniProtKB-EC"/>
</dbReference>
<keyword evidence="10" id="KW-0067">ATP-binding</keyword>
<dbReference type="GO" id="GO:0005524">
    <property type="term" value="F:ATP binding"/>
    <property type="evidence" value="ECO:0007669"/>
    <property type="project" value="UniProtKB-KW"/>
</dbReference>
<evidence type="ECO:0000256" key="11">
    <source>
        <dbReference type="ARBA" id="ARBA00023004"/>
    </source>
</evidence>
<keyword evidence="11" id="KW-0408">Iron</keyword>
<keyword evidence="15" id="KW-0131">Cell cycle</keyword>
<evidence type="ECO:0000259" key="23">
    <source>
        <dbReference type="PROSITE" id="PS51193"/>
    </source>
</evidence>
<proteinExistence type="inferred from homology"/>
<dbReference type="SUPFAM" id="SSF52540">
    <property type="entry name" value="P-loop containing nucleoside triphosphate hydrolases"/>
    <property type="match status" value="1"/>
</dbReference>
<evidence type="ECO:0000256" key="2">
    <source>
        <dbReference type="ARBA" id="ARBA00004123"/>
    </source>
</evidence>
<evidence type="ECO:0000256" key="21">
    <source>
        <dbReference type="ARBA" id="ARBA00048954"/>
    </source>
</evidence>
<organism evidence="24 25">
    <name type="scientific">Rhodotorula taiwanensis</name>
    <dbReference type="NCBI Taxonomy" id="741276"/>
    <lineage>
        <taxon>Eukaryota</taxon>
        <taxon>Fungi</taxon>
        <taxon>Dikarya</taxon>
        <taxon>Basidiomycota</taxon>
        <taxon>Pucciniomycotina</taxon>
        <taxon>Microbotryomycetes</taxon>
        <taxon>Sporidiobolales</taxon>
        <taxon>Sporidiobolaceae</taxon>
        <taxon>Rhodotorula</taxon>
    </lineage>
</organism>
<evidence type="ECO:0000256" key="1">
    <source>
        <dbReference type="ARBA" id="ARBA00001966"/>
    </source>
</evidence>
<comment type="function">
    <text evidence="20">ATP-dependent DNA helicase important for chromosome transmission and normal cell cycle progression in G(2)/M. May have a role in changing DNA topology to allow the loading of proteins involved in maintaining sister chromatid cohesion in the vicinity of the centromeres. Has a specific role in chromosome segregation during meiosis II.</text>
</comment>
<feature type="region of interest" description="Disordered" evidence="22">
    <location>
        <begin position="115"/>
        <end position="175"/>
    </location>
</feature>
<evidence type="ECO:0000256" key="3">
    <source>
        <dbReference type="ARBA" id="ARBA00008435"/>
    </source>
</evidence>
<feature type="compositionally biased region" description="Basic and acidic residues" evidence="22">
    <location>
        <begin position="119"/>
        <end position="128"/>
    </location>
</feature>
<dbReference type="InterPro" id="IPR027417">
    <property type="entry name" value="P-loop_NTPase"/>
</dbReference>
<evidence type="ECO:0000256" key="9">
    <source>
        <dbReference type="ARBA" id="ARBA00022806"/>
    </source>
</evidence>
<evidence type="ECO:0000256" key="14">
    <source>
        <dbReference type="ARBA" id="ARBA00023242"/>
    </source>
</evidence>
<evidence type="ECO:0000256" key="17">
    <source>
        <dbReference type="ARBA" id="ARBA00044969"/>
    </source>
</evidence>
<accession>A0A2S5BDN6</accession>
<dbReference type="STRING" id="741276.A0A2S5BDN6"/>
<dbReference type="NCBIfam" id="TIGR00604">
    <property type="entry name" value="rad3"/>
    <property type="match status" value="1"/>
</dbReference>
<comment type="subcellular location">
    <subcellularLocation>
        <location evidence="2">Nucleus</location>
    </subcellularLocation>
</comment>
<gene>
    <name evidence="24" type="ORF">BMF94_2150</name>
</gene>
<keyword evidence="7" id="KW-0547">Nucleotide-binding</keyword>
<dbReference type="SMART" id="SM00488">
    <property type="entry name" value="DEXDc2"/>
    <property type="match status" value="1"/>
</dbReference>
<evidence type="ECO:0000256" key="18">
    <source>
        <dbReference type="ARBA" id="ARBA00044998"/>
    </source>
</evidence>
<dbReference type="GO" id="GO:0003677">
    <property type="term" value="F:DNA binding"/>
    <property type="evidence" value="ECO:0007669"/>
    <property type="project" value="InterPro"/>
</dbReference>
<dbReference type="GO" id="GO:0006139">
    <property type="term" value="P:nucleobase-containing compound metabolic process"/>
    <property type="evidence" value="ECO:0007669"/>
    <property type="project" value="InterPro"/>
</dbReference>
<dbReference type="EMBL" id="PJQD01000021">
    <property type="protein sequence ID" value="POY74877.1"/>
    <property type="molecule type" value="Genomic_DNA"/>
</dbReference>
<evidence type="ECO:0000256" key="22">
    <source>
        <dbReference type="SAM" id="MobiDB-lite"/>
    </source>
</evidence>
<comment type="cofactor">
    <cofactor evidence="1">
        <name>[4Fe-4S] cluster</name>
        <dbReference type="ChEBI" id="CHEBI:49883"/>
    </cofactor>
</comment>
<reference evidence="24 25" key="1">
    <citation type="journal article" date="2018" name="Front. Microbiol.">
        <title>Prospects for Fungal Bioremediation of Acidic Radioactive Waste Sites: Characterization and Genome Sequence of Rhodotorula taiwanensis MD1149.</title>
        <authorList>
            <person name="Tkavc R."/>
            <person name="Matrosova V.Y."/>
            <person name="Grichenko O.E."/>
            <person name="Gostincar C."/>
            <person name="Volpe R.P."/>
            <person name="Klimenkova P."/>
            <person name="Gaidamakova E.K."/>
            <person name="Zhou C.E."/>
            <person name="Stewart B.J."/>
            <person name="Lyman M.G."/>
            <person name="Malfatti S.A."/>
            <person name="Rubinfeld B."/>
            <person name="Courtot M."/>
            <person name="Singh J."/>
            <person name="Dalgard C.L."/>
            <person name="Hamilton T."/>
            <person name="Frey K.G."/>
            <person name="Gunde-Cimerman N."/>
            <person name="Dugan L."/>
            <person name="Daly M.J."/>
        </authorList>
    </citation>
    <scope>NUCLEOTIDE SEQUENCE [LARGE SCALE GENOMIC DNA]</scope>
    <source>
        <strain evidence="24 25">MD1149</strain>
    </source>
</reference>
<dbReference type="InterPro" id="IPR010614">
    <property type="entry name" value="RAD3-like_helicase_DEAD"/>
</dbReference>
<evidence type="ECO:0000256" key="8">
    <source>
        <dbReference type="ARBA" id="ARBA00022801"/>
    </source>
</evidence>
<dbReference type="SMART" id="SM00491">
    <property type="entry name" value="HELICc2"/>
    <property type="match status" value="1"/>
</dbReference>
<dbReference type="PANTHER" id="PTHR11472:SF41">
    <property type="entry name" value="ATP-DEPENDENT DNA HELICASE DDX11-RELATED"/>
    <property type="match status" value="1"/>
</dbReference>
<dbReference type="InterPro" id="IPR045028">
    <property type="entry name" value="DinG/Rad3-like"/>
</dbReference>
<dbReference type="Gene3D" id="3.40.50.300">
    <property type="entry name" value="P-loop containing nucleotide triphosphate hydrolases"/>
    <property type="match status" value="3"/>
</dbReference>
<evidence type="ECO:0000256" key="7">
    <source>
        <dbReference type="ARBA" id="ARBA00022741"/>
    </source>
</evidence>
<dbReference type="Pfam" id="PF13307">
    <property type="entry name" value="Helicase_C_2"/>
    <property type="match status" value="1"/>
</dbReference>
<comment type="similarity">
    <text evidence="3">Belongs to the DEAD box helicase family. DEAH subfamily. DDX11/CHL1 sub-subfamily.</text>
</comment>
<feature type="region of interest" description="Disordered" evidence="22">
    <location>
        <begin position="230"/>
        <end position="252"/>
    </location>
</feature>
<dbReference type="InterPro" id="IPR013020">
    <property type="entry name" value="Rad3/Chl1-like"/>
</dbReference>
<dbReference type="CDD" id="cd18788">
    <property type="entry name" value="SF2_C_XPD"/>
    <property type="match status" value="1"/>
</dbReference>
<evidence type="ECO:0000256" key="4">
    <source>
        <dbReference type="ARBA" id="ARBA00016387"/>
    </source>
</evidence>